<feature type="transmembrane region" description="Helical" evidence="8">
    <location>
        <begin position="40"/>
        <end position="62"/>
    </location>
</feature>
<feature type="domain" description="ABC transmembrane type-1" evidence="10">
    <location>
        <begin position="45"/>
        <end position="328"/>
    </location>
</feature>
<dbReference type="PANTHER" id="PTHR43394:SF1">
    <property type="entry name" value="ATP-BINDING CASSETTE SUB-FAMILY B MEMBER 10, MITOCHONDRIAL"/>
    <property type="match status" value="1"/>
</dbReference>
<dbReference type="Gene3D" id="3.40.50.300">
    <property type="entry name" value="P-loop containing nucleotide triphosphate hydrolases"/>
    <property type="match status" value="1"/>
</dbReference>
<dbReference type="GO" id="GO:0016020">
    <property type="term" value="C:membrane"/>
    <property type="evidence" value="ECO:0007669"/>
    <property type="project" value="UniProtKB-SubCell"/>
</dbReference>
<dbReference type="AlphaFoldDB" id="A0A9Y1BN14"/>
<evidence type="ECO:0000313" key="11">
    <source>
        <dbReference type="EMBL" id="UJG41811.1"/>
    </source>
</evidence>
<evidence type="ECO:0000256" key="3">
    <source>
        <dbReference type="ARBA" id="ARBA00022692"/>
    </source>
</evidence>
<comment type="subcellular location">
    <subcellularLocation>
        <location evidence="1">Membrane</location>
        <topology evidence="1">Multi-pass membrane protein</topology>
    </subcellularLocation>
</comment>
<feature type="transmembrane region" description="Helical" evidence="8">
    <location>
        <begin position="302"/>
        <end position="326"/>
    </location>
</feature>
<dbReference type="InterPro" id="IPR003593">
    <property type="entry name" value="AAA+_ATPase"/>
</dbReference>
<feature type="domain" description="ABC transporter" evidence="9">
    <location>
        <begin position="361"/>
        <end position="595"/>
    </location>
</feature>
<dbReference type="SUPFAM" id="SSF52540">
    <property type="entry name" value="P-loop containing nucleoside triphosphate hydrolases"/>
    <property type="match status" value="1"/>
</dbReference>
<keyword evidence="7 8" id="KW-0472">Membrane</keyword>
<dbReference type="InterPro" id="IPR039421">
    <property type="entry name" value="Type_1_exporter"/>
</dbReference>
<evidence type="ECO:0000256" key="4">
    <source>
        <dbReference type="ARBA" id="ARBA00022741"/>
    </source>
</evidence>
<dbReference type="Gene3D" id="1.20.1560.10">
    <property type="entry name" value="ABC transporter type 1, transmembrane domain"/>
    <property type="match status" value="2"/>
</dbReference>
<dbReference type="InterPro" id="IPR003439">
    <property type="entry name" value="ABC_transporter-like_ATP-bd"/>
</dbReference>
<dbReference type="SUPFAM" id="SSF90123">
    <property type="entry name" value="ABC transporter transmembrane region"/>
    <property type="match status" value="1"/>
</dbReference>
<dbReference type="Proteomes" id="UP001201020">
    <property type="component" value="Chromosome"/>
</dbReference>
<keyword evidence="2" id="KW-0813">Transport</keyword>
<dbReference type="SMART" id="SM00382">
    <property type="entry name" value="AAA"/>
    <property type="match status" value="1"/>
</dbReference>
<accession>A0A9Y1BN14</accession>
<dbReference type="GO" id="GO:0015421">
    <property type="term" value="F:ABC-type oligopeptide transporter activity"/>
    <property type="evidence" value="ECO:0007669"/>
    <property type="project" value="TreeGrafter"/>
</dbReference>
<feature type="transmembrane region" description="Helical" evidence="8">
    <location>
        <begin position="82"/>
        <end position="106"/>
    </location>
</feature>
<feature type="transmembrane region" description="Helical" evidence="8">
    <location>
        <begin position="156"/>
        <end position="177"/>
    </location>
</feature>
<dbReference type="PROSITE" id="PS50929">
    <property type="entry name" value="ABC_TM1F"/>
    <property type="match status" value="1"/>
</dbReference>
<dbReference type="Pfam" id="PF00005">
    <property type="entry name" value="ABC_tran"/>
    <property type="match status" value="1"/>
</dbReference>
<evidence type="ECO:0000256" key="5">
    <source>
        <dbReference type="ARBA" id="ARBA00022840"/>
    </source>
</evidence>
<dbReference type="EMBL" id="CP084166">
    <property type="protein sequence ID" value="UJG41811.1"/>
    <property type="molecule type" value="Genomic_DNA"/>
</dbReference>
<name>A0A9Y1BN14_9ARCH</name>
<dbReference type="PANTHER" id="PTHR43394">
    <property type="entry name" value="ATP-DEPENDENT PERMEASE MDL1, MITOCHONDRIAL"/>
    <property type="match status" value="1"/>
</dbReference>
<keyword evidence="5 11" id="KW-0067">ATP-binding</keyword>
<keyword evidence="3 8" id="KW-0812">Transmembrane</keyword>
<feature type="transmembrane region" description="Helical" evidence="8">
    <location>
        <begin position="183"/>
        <end position="202"/>
    </location>
</feature>
<dbReference type="FunFam" id="3.40.50.300:FF:000287">
    <property type="entry name" value="Multidrug ABC transporter ATP-binding protein"/>
    <property type="match status" value="1"/>
</dbReference>
<organism evidence="11">
    <name type="scientific">Candidatus Heimdallarchaeum aukensis</name>
    <dbReference type="NCBI Taxonomy" id="2876573"/>
    <lineage>
        <taxon>Archaea</taxon>
        <taxon>Promethearchaeati</taxon>
        <taxon>Candidatus Heimdallarchaeota</taxon>
        <taxon>Candidatus Heimdallarchaeia (ex Rinke et al. 2021) (nom. nud.)</taxon>
        <taxon>Candidatus Heimdallarchaeales</taxon>
        <taxon>Candidatus Heimdallarchaeaceae</taxon>
        <taxon>Candidatus Heimdallarchaeum</taxon>
    </lineage>
</organism>
<keyword evidence="4" id="KW-0547">Nucleotide-binding</keyword>
<dbReference type="InterPro" id="IPR011527">
    <property type="entry name" value="ABC1_TM_dom"/>
</dbReference>
<evidence type="ECO:0000256" key="6">
    <source>
        <dbReference type="ARBA" id="ARBA00022989"/>
    </source>
</evidence>
<evidence type="ECO:0000256" key="1">
    <source>
        <dbReference type="ARBA" id="ARBA00004141"/>
    </source>
</evidence>
<evidence type="ECO:0000259" key="9">
    <source>
        <dbReference type="PROSITE" id="PS50893"/>
    </source>
</evidence>
<dbReference type="Pfam" id="PF00664">
    <property type="entry name" value="ABC_membrane"/>
    <property type="match status" value="1"/>
</dbReference>
<evidence type="ECO:0000256" key="7">
    <source>
        <dbReference type="ARBA" id="ARBA00023136"/>
    </source>
</evidence>
<dbReference type="InterPro" id="IPR017871">
    <property type="entry name" value="ABC_transporter-like_CS"/>
</dbReference>
<dbReference type="PROSITE" id="PS50893">
    <property type="entry name" value="ABC_TRANSPORTER_2"/>
    <property type="match status" value="1"/>
</dbReference>
<gene>
    <name evidence="11" type="ORF">K9W45_04950</name>
</gene>
<sequence>MVIYTENDIRGEFYDPVMDKFNKKTHFRWILSHLFAHKRLVFSFLLFSTMSAGIAAIIPVLTGNVVNGILEKENWEIIKKTALIILFLTIISGIVRFFSGLIIEIVSQRLEKDIRDEYYASMLSKSMTFHDEVKAGDVMARATFDTRMVNFIANPILSLLYSALVNTTFSIVTMIVISPYWNYMPTLLLIPLVIAFPIYFTAKKYFKKVGPISMQIQQSFSELSSYLQEKLLGIIVVKAFAKENYEREAFKQKNDLLSDQIIIRGKLRSKYYPALIVGIGVGLSIIWGSLLIQWGVFNIGELITYSLLVGNLTFPIWVLSWSLVFIQMSFAGADRIVSILNKETIIPESPNAIDLEIRGDVEFKNVYFSYDNEVKVLKNISFKIPAGKRCVIVGPAGCGKTTIMKLLTRLYDVDEGEILIDGVNIKNLSFKTLRKNIGVIEQDIVLFSASIRENISYGKPEATEEEIIEAAKMAQAHDFIMKFDKQYDTIIGERGTTLSGGQKQRIAIARMLLSNPRILVFDDASSAVDSETEDQINRAINRVLANRTSFTITHRLSVIRNSDIIIVMKNGEIKAIGSHEQLLKSSVDYWRVFARFSEIRKMMPEVLQQEQGTGE</sequence>
<keyword evidence="6 8" id="KW-1133">Transmembrane helix</keyword>
<evidence type="ECO:0000256" key="8">
    <source>
        <dbReference type="SAM" id="Phobius"/>
    </source>
</evidence>
<reference evidence="11" key="1">
    <citation type="journal article" date="2022" name="Nat. Microbiol.">
        <title>Unique mobile elements and scalable gene flow at the prokaryote-eukaryote boundary revealed by circularized Asgard archaea genomes.</title>
        <authorList>
            <person name="Wu F."/>
            <person name="Speth D.R."/>
            <person name="Philosof A."/>
            <person name="Cremiere A."/>
            <person name="Narayanan A."/>
            <person name="Barco R.A."/>
            <person name="Connon S.A."/>
            <person name="Amend J.P."/>
            <person name="Antoshechkin I.A."/>
            <person name="Orphan V.J."/>
        </authorList>
    </citation>
    <scope>NUCLEOTIDE SEQUENCE</scope>
    <source>
        <strain evidence="11">PM71</strain>
    </source>
</reference>
<dbReference type="GO" id="GO:0005524">
    <property type="term" value="F:ATP binding"/>
    <property type="evidence" value="ECO:0007669"/>
    <property type="project" value="UniProtKB-KW"/>
</dbReference>
<evidence type="ECO:0000256" key="2">
    <source>
        <dbReference type="ARBA" id="ARBA00022448"/>
    </source>
</evidence>
<dbReference type="PROSITE" id="PS00211">
    <property type="entry name" value="ABC_TRANSPORTER_1"/>
    <property type="match status" value="1"/>
</dbReference>
<proteinExistence type="predicted"/>
<feature type="transmembrane region" description="Helical" evidence="8">
    <location>
        <begin position="271"/>
        <end position="296"/>
    </location>
</feature>
<dbReference type="InterPro" id="IPR027417">
    <property type="entry name" value="P-loop_NTPase"/>
</dbReference>
<dbReference type="InterPro" id="IPR036640">
    <property type="entry name" value="ABC1_TM_sf"/>
</dbReference>
<protein>
    <submittedName>
        <fullName evidence="11">ABC transporter ATP-binding protein/permease</fullName>
    </submittedName>
</protein>
<dbReference type="GO" id="GO:0016887">
    <property type="term" value="F:ATP hydrolysis activity"/>
    <property type="evidence" value="ECO:0007669"/>
    <property type="project" value="InterPro"/>
</dbReference>
<evidence type="ECO:0000259" key="10">
    <source>
        <dbReference type="PROSITE" id="PS50929"/>
    </source>
</evidence>